<keyword evidence="5 7" id="KW-0378">Hydrolase</keyword>
<dbReference type="InterPro" id="IPR033942">
    <property type="entry name" value="IMPase"/>
</dbReference>
<evidence type="ECO:0000313" key="9">
    <source>
        <dbReference type="Proteomes" id="UP001501671"/>
    </source>
</evidence>
<dbReference type="Gene3D" id="3.40.190.80">
    <property type="match status" value="1"/>
</dbReference>
<organism evidence="8 9">
    <name type="scientific">Pigmentiphaga soli</name>
    <dbReference type="NCBI Taxonomy" id="1007095"/>
    <lineage>
        <taxon>Bacteria</taxon>
        <taxon>Pseudomonadati</taxon>
        <taxon>Pseudomonadota</taxon>
        <taxon>Betaproteobacteria</taxon>
        <taxon>Burkholderiales</taxon>
        <taxon>Alcaligenaceae</taxon>
        <taxon>Pigmentiphaga</taxon>
    </lineage>
</organism>
<name>A0ABP8H5Z6_9BURK</name>
<dbReference type="InterPro" id="IPR000760">
    <property type="entry name" value="Inositol_monophosphatase-like"/>
</dbReference>
<keyword evidence="4 7" id="KW-0479">Metal-binding</keyword>
<sequence length="278" mass="29757">MLNTAVKAARRAGAIINRASLDIDLVKVSQKGPGDFVTEVDKAAEAAIVEILKTAYPEHGILAEESGSAPGPTDELGQQENLWIIDPIDGTTNFIHGLPIYAVSIALMQRGQITQAVVFDPSRNELFTATRGSGAFLNDRRLRVSRRTRIDHALVGTSFAHDSTGKYMAQLSKTFGVLSASTSGVRRLGSSVLDLANVAAGRLDAYYGTGLKQWDLAAAGLLVLEAGGLIGDFNGEQRWLQTGNVIAATPKIFPKLLMMLDPLRQPQQAAPQPPQSQP</sequence>
<proteinExistence type="inferred from homology"/>
<dbReference type="EMBL" id="BAABFO010000012">
    <property type="protein sequence ID" value="GAA4334840.1"/>
    <property type="molecule type" value="Genomic_DNA"/>
</dbReference>
<keyword evidence="6 7" id="KW-0460">Magnesium</keyword>
<dbReference type="PRINTS" id="PR00377">
    <property type="entry name" value="IMPHPHTASES"/>
</dbReference>
<evidence type="ECO:0000256" key="1">
    <source>
        <dbReference type="ARBA" id="ARBA00001033"/>
    </source>
</evidence>
<dbReference type="PROSITE" id="PS00630">
    <property type="entry name" value="IMP_2"/>
    <property type="match status" value="1"/>
</dbReference>
<evidence type="ECO:0000256" key="5">
    <source>
        <dbReference type="ARBA" id="ARBA00022801"/>
    </source>
</evidence>
<dbReference type="PRINTS" id="PR01959">
    <property type="entry name" value="SBIMPHPHTASE"/>
</dbReference>
<dbReference type="PANTHER" id="PTHR20854:SF4">
    <property type="entry name" value="INOSITOL-1-MONOPHOSPHATASE-RELATED"/>
    <property type="match status" value="1"/>
</dbReference>
<dbReference type="Pfam" id="PF00459">
    <property type="entry name" value="Inositol_P"/>
    <property type="match status" value="1"/>
</dbReference>
<dbReference type="CDD" id="cd01639">
    <property type="entry name" value="IMPase"/>
    <property type="match status" value="1"/>
</dbReference>
<protein>
    <recommendedName>
        <fullName evidence="7">Inositol-1-monophosphatase</fullName>
        <ecNumber evidence="7">3.1.3.25</ecNumber>
    </recommendedName>
</protein>
<evidence type="ECO:0000256" key="7">
    <source>
        <dbReference type="RuleBase" id="RU364068"/>
    </source>
</evidence>
<keyword evidence="9" id="KW-1185">Reference proteome</keyword>
<dbReference type="Proteomes" id="UP001501671">
    <property type="component" value="Unassembled WGS sequence"/>
</dbReference>
<dbReference type="InterPro" id="IPR020550">
    <property type="entry name" value="Inositol_monophosphatase_CS"/>
</dbReference>
<evidence type="ECO:0000256" key="6">
    <source>
        <dbReference type="ARBA" id="ARBA00022842"/>
    </source>
</evidence>
<comment type="similarity">
    <text evidence="3 7">Belongs to the inositol monophosphatase superfamily.</text>
</comment>
<evidence type="ECO:0000313" key="8">
    <source>
        <dbReference type="EMBL" id="GAA4334840.1"/>
    </source>
</evidence>
<dbReference type="SUPFAM" id="SSF56655">
    <property type="entry name" value="Carbohydrate phosphatase"/>
    <property type="match status" value="1"/>
</dbReference>
<dbReference type="InterPro" id="IPR022337">
    <property type="entry name" value="Inositol_monophosphatase_SuhB"/>
</dbReference>
<reference evidence="9" key="1">
    <citation type="journal article" date="2019" name="Int. J. Syst. Evol. Microbiol.">
        <title>The Global Catalogue of Microorganisms (GCM) 10K type strain sequencing project: providing services to taxonomists for standard genome sequencing and annotation.</title>
        <authorList>
            <consortium name="The Broad Institute Genomics Platform"/>
            <consortium name="The Broad Institute Genome Sequencing Center for Infectious Disease"/>
            <person name="Wu L."/>
            <person name="Ma J."/>
        </authorList>
    </citation>
    <scope>NUCLEOTIDE SEQUENCE [LARGE SCALE GENOMIC DNA]</scope>
    <source>
        <strain evidence="9">JCM 17666</strain>
    </source>
</reference>
<dbReference type="PROSITE" id="PS00629">
    <property type="entry name" value="IMP_1"/>
    <property type="match status" value="1"/>
</dbReference>
<dbReference type="EC" id="3.1.3.25" evidence="7"/>
<dbReference type="PANTHER" id="PTHR20854">
    <property type="entry name" value="INOSITOL MONOPHOSPHATASE"/>
    <property type="match status" value="1"/>
</dbReference>
<comment type="catalytic activity">
    <reaction evidence="1 7">
        <text>a myo-inositol phosphate + H2O = myo-inositol + phosphate</text>
        <dbReference type="Rhea" id="RHEA:24056"/>
        <dbReference type="ChEBI" id="CHEBI:15377"/>
        <dbReference type="ChEBI" id="CHEBI:17268"/>
        <dbReference type="ChEBI" id="CHEBI:43474"/>
        <dbReference type="ChEBI" id="CHEBI:84139"/>
        <dbReference type="EC" id="3.1.3.25"/>
    </reaction>
</comment>
<dbReference type="Gene3D" id="3.30.540.10">
    <property type="entry name" value="Fructose-1,6-Bisphosphatase, subunit A, domain 1"/>
    <property type="match status" value="1"/>
</dbReference>
<dbReference type="InterPro" id="IPR020583">
    <property type="entry name" value="Inositol_monoP_metal-BS"/>
</dbReference>
<evidence type="ECO:0000256" key="3">
    <source>
        <dbReference type="ARBA" id="ARBA00009759"/>
    </source>
</evidence>
<evidence type="ECO:0000256" key="2">
    <source>
        <dbReference type="ARBA" id="ARBA00001946"/>
    </source>
</evidence>
<accession>A0ABP8H5Z6</accession>
<comment type="cofactor">
    <cofactor evidence="2 7">
        <name>Mg(2+)</name>
        <dbReference type="ChEBI" id="CHEBI:18420"/>
    </cofactor>
</comment>
<gene>
    <name evidence="8" type="ORF">GCM10023144_27490</name>
</gene>
<evidence type="ECO:0000256" key="4">
    <source>
        <dbReference type="ARBA" id="ARBA00022723"/>
    </source>
</evidence>
<comment type="caution">
    <text evidence="8">The sequence shown here is derived from an EMBL/GenBank/DDBJ whole genome shotgun (WGS) entry which is preliminary data.</text>
</comment>